<dbReference type="InterPro" id="IPR036390">
    <property type="entry name" value="WH_DNA-bd_sf"/>
</dbReference>
<dbReference type="NCBIfam" id="TIGR00635">
    <property type="entry name" value="ruvB"/>
    <property type="match status" value="1"/>
</dbReference>
<evidence type="ECO:0000256" key="6">
    <source>
        <dbReference type="ARBA" id="ARBA00023125"/>
    </source>
</evidence>
<dbReference type="EC" id="3.6.4.12" evidence="11"/>
<keyword evidence="7" id="KW-0233">DNA recombination</keyword>
<dbReference type="CDD" id="cd00009">
    <property type="entry name" value="AAA"/>
    <property type="match status" value="1"/>
</dbReference>
<evidence type="ECO:0000313" key="11">
    <source>
        <dbReference type="EMBL" id="VAX07815.1"/>
    </source>
</evidence>
<dbReference type="NCBIfam" id="NF000868">
    <property type="entry name" value="PRK00080.1"/>
    <property type="match status" value="1"/>
</dbReference>
<keyword evidence="11" id="KW-0347">Helicase</keyword>
<evidence type="ECO:0000256" key="3">
    <source>
        <dbReference type="ARBA" id="ARBA00022763"/>
    </source>
</evidence>
<feature type="domain" description="AAA+ ATPase" evidence="10">
    <location>
        <begin position="73"/>
        <end position="200"/>
    </location>
</feature>
<keyword evidence="4 11" id="KW-0378">Hydrolase</keyword>
<dbReference type="AlphaFoldDB" id="A0A3B1BNF0"/>
<keyword evidence="6" id="KW-0238">DNA-binding</keyword>
<dbReference type="GO" id="GO:0003677">
    <property type="term" value="F:DNA binding"/>
    <property type="evidence" value="ECO:0007669"/>
    <property type="project" value="UniProtKB-KW"/>
</dbReference>
<dbReference type="Pfam" id="PF05496">
    <property type="entry name" value="RuvB_N"/>
    <property type="match status" value="1"/>
</dbReference>
<keyword evidence="2" id="KW-0547">Nucleotide-binding</keyword>
<dbReference type="EMBL" id="UOFW01000221">
    <property type="protein sequence ID" value="VAX07815.1"/>
    <property type="molecule type" value="Genomic_DNA"/>
</dbReference>
<dbReference type="GO" id="GO:0016787">
    <property type="term" value="F:hydrolase activity"/>
    <property type="evidence" value="ECO:0007669"/>
    <property type="project" value="UniProtKB-KW"/>
</dbReference>
<gene>
    <name evidence="11" type="ORF">MNBD_ALPHA03-1838</name>
</gene>
<dbReference type="GO" id="GO:0006310">
    <property type="term" value="P:DNA recombination"/>
    <property type="evidence" value="ECO:0007669"/>
    <property type="project" value="UniProtKB-KW"/>
</dbReference>
<dbReference type="InterPro" id="IPR003593">
    <property type="entry name" value="AAA+_ATPase"/>
</dbReference>
<name>A0A3B1BNF0_9ZZZZ</name>
<dbReference type="GO" id="GO:0009378">
    <property type="term" value="F:four-way junction helicase activity"/>
    <property type="evidence" value="ECO:0007669"/>
    <property type="project" value="InterPro"/>
</dbReference>
<dbReference type="InterPro" id="IPR008823">
    <property type="entry name" value="RuvB_wg_C"/>
</dbReference>
<dbReference type="Gene3D" id="3.40.50.300">
    <property type="entry name" value="P-loop containing nucleotide triphosphate hydrolases"/>
    <property type="match status" value="1"/>
</dbReference>
<keyword evidence="1" id="KW-0963">Cytoplasm</keyword>
<dbReference type="SMART" id="SM00382">
    <property type="entry name" value="AAA"/>
    <property type="match status" value="1"/>
</dbReference>
<evidence type="ECO:0000256" key="5">
    <source>
        <dbReference type="ARBA" id="ARBA00022840"/>
    </source>
</evidence>
<dbReference type="HAMAP" id="MF_00016">
    <property type="entry name" value="DNA_HJ_migration_RuvB"/>
    <property type="match status" value="1"/>
</dbReference>
<evidence type="ECO:0000256" key="8">
    <source>
        <dbReference type="ARBA" id="ARBA00023204"/>
    </source>
</evidence>
<organism evidence="11">
    <name type="scientific">hydrothermal vent metagenome</name>
    <dbReference type="NCBI Taxonomy" id="652676"/>
    <lineage>
        <taxon>unclassified sequences</taxon>
        <taxon>metagenomes</taxon>
        <taxon>ecological metagenomes</taxon>
    </lineage>
</organism>
<dbReference type="InterPro" id="IPR027417">
    <property type="entry name" value="P-loop_NTPase"/>
</dbReference>
<feature type="region of interest" description="Disordered" evidence="9">
    <location>
        <begin position="1"/>
        <end position="20"/>
    </location>
</feature>
<evidence type="ECO:0000256" key="9">
    <source>
        <dbReference type="SAM" id="MobiDB-lite"/>
    </source>
</evidence>
<dbReference type="PANTHER" id="PTHR42848">
    <property type="match status" value="1"/>
</dbReference>
<dbReference type="Pfam" id="PF17864">
    <property type="entry name" value="AAA_lid_4"/>
    <property type="match status" value="1"/>
</dbReference>
<dbReference type="SUPFAM" id="SSF46785">
    <property type="entry name" value="Winged helix' DNA-binding domain"/>
    <property type="match status" value="1"/>
</dbReference>
<dbReference type="InterPro" id="IPR004605">
    <property type="entry name" value="DNA_helicase_Holl-junc_RuvB"/>
</dbReference>
<evidence type="ECO:0000256" key="4">
    <source>
        <dbReference type="ARBA" id="ARBA00022801"/>
    </source>
</evidence>
<dbReference type="GO" id="GO:0006281">
    <property type="term" value="P:DNA repair"/>
    <property type="evidence" value="ECO:0007669"/>
    <property type="project" value="UniProtKB-KW"/>
</dbReference>
<dbReference type="FunFam" id="3.40.50.300:FF:000073">
    <property type="entry name" value="Holliday junction ATP-dependent DNA helicase RuvB"/>
    <property type="match status" value="1"/>
</dbReference>
<sequence>MGQGDFGDNFGGDDMGDNLMEEDRLMGGMPESAQERIIESSIRPQILKDYLGQQQVKDQMELFIQAAKNRSEALDHVLIFGPPGLGKTTMAHVIANELGVQMRQTSGPVIEKAGDLAALLTNLQPHDVLFIDEIHRLSAVVEEVLYPALEDFQIDIMIGEGPAARSIKLDLPPFTLVGATTRAGLLTSPLRDRFGIVQRLKFYNVDDLTKIVERSAKILNIPTDHAGCVEVAKRSRGTPRIANRLLRRVRDFAEVKGDGVITKSIASAAMNMLQVDQKGLDEMDRKLLEIIIQQFEGGPVGINSLAAALSEERGTVEDVIEPYLIQQGLIARTARGRIATAKTWQTMGLKPPKNKFNQDIFE</sequence>
<keyword evidence="3" id="KW-0227">DNA damage</keyword>
<dbReference type="SUPFAM" id="SSF52540">
    <property type="entry name" value="P-loop containing nucleoside triphosphate hydrolases"/>
    <property type="match status" value="1"/>
</dbReference>
<evidence type="ECO:0000256" key="7">
    <source>
        <dbReference type="ARBA" id="ARBA00023172"/>
    </source>
</evidence>
<accession>A0A3B1BNF0</accession>
<dbReference type="FunFam" id="1.10.8.60:FF:000023">
    <property type="entry name" value="Holliday junction ATP-dependent DNA helicase RuvB"/>
    <property type="match status" value="1"/>
</dbReference>
<dbReference type="InterPro" id="IPR041445">
    <property type="entry name" value="AAA_lid_4"/>
</dbReference>
<keyword evidence="8" id="KW-0234">DNA repair</keyword>
<evidence type="ECO:0000259" key="10">
    <source>
        <dbReference type="SMART" id="SM00382"/>
    </source>
</evidence>
<dbReference type="PANTHER" id="PTHR42848:SF1">
    <property type="entry name" value="HOLLIDAY JUNCTION BRANCH MIGRATION COMPLEX SUBUNIT RUVB"/>
    <property type="match status" value="1"/>
</dbReference>
<dbReference type="Gene3D" id="1.10.8.60">
    <property type="match status" value="1"/>
</dbReference>
<dbReference type="InterPro" id="IPR036388">
    <property type="entry name" value="WH-like_DNA-bd_sf"/>
</dbReference>
<dbReference type="Gene3D" id="1.10.10.10">
    <property type="entry name" value="Winged helix-like DNA-binding domain superfamily/Winged helix DNA-binding domain"/>
    <property type="match status" value="1"/>
</dbReference>
<dbReference type="GO" id="GO:0005524">
    <property type="term" value="F:ATP binding"/>
    <property type="evidence" value="ECO:0007669"/>
    <property type="project" value="UniProtKB-KW"/>
</dbReference>
<proteinExistence type="inferred from homology"/>
<reference evidence="11" key="1">
    <citation type="submission" date="2018-06" db="EMBL/GenBank/DDBJ databases">
        <authorList>
            <person name="Zhirakovskaya E."/>
        </authorList>
    </citation>
    <scope>NUCLEOTIDE SEQUENCE</scope>
</reference>
<dbReference type="InterPro" id="IPR008824">
    <property type="entry name" value="RuvB-like_N"/>
</dbReference>
<dbReference type="Pfam" id="PF05491">
    <property type="entry name" value="WHD_RuvB"/>
    <property type="match status" value="1"/>
</dbReference>
<keyword evidence="5" id="KW-0067">ATP-binding</keyword>
<protein>
    <submittedName>
        <fullName evidence="11">Holliday junction ATP-dependent DNA helicase RuvB</fullName>
        <ecNumber evidence="11">3.6.4.12</ecNumber>
    </submittedName>
</protein>
<evidence type="ECO:0000256" key="2">
    <source>
        <dbReference type="ARBA" id="ARBA00022741"/>
    </source>
</evidence>
<evidence type="ECO:0000256" key="1">
    <source>
        <dbReference type="ARBA" id="ARBA00022490"/>
    </source>
</evidence>